<evidence type="ECO:0000259" key="1">
    <source>
        <dbReference type="SMART" id="SM00849"/>
    </source>
</evidence>
<dbReference type="Pfam" id="PF17778">
    <property type="entry name" value="WHD_BLACT"/>
    <property type="match status" value="1"/>
</dbReference>
<dbReference type="RefSeq" id="WP_161347519.1">
    <property type="nucleotide sequence ID" value="NZ_BMGW01000008.1"/>
</dbReference>
<dbReference type="CDD" id="cd16278">
    <property type="entry name" value="metallo-hydrolase-like_MBL-fold"/>
    <property type="match status" value="1"/>
</dbReference>
<dbReference type="SMART" id="SM00849">
    <property type="entry name" value="Lactamase_B"/>
    <property type="match status" value="1"/>
</dbReference>
<dbReference type="Proteomes" id="UP000477083">
    <property type="component" value="Unassembled WGS sequence"/>
</dbReference>
<reference evidence="2 3" key="1">
    <citation type="submission" date="2020-01" db="EMBL/GenBank/DDBJ databases">
        <title>Frigidibacter albus SP32T (=CGMCC 1.13995T).</title>
        <authorList>
            <person name="Liao X."/>
        </authorList>
    </citation>
    <scope>NUCLEOTIDE SEQUENCE [LARGE SCALE GENOMIC DNA]</scope>
    <source>
        <strain evidence="2 3">SP32</strain>
    </source>
</reference>
<name>A0A6L8VIC1_9RHOB</name>
<dbReference type="InterPro" id="IPR001279">
    <property type="entry name" value="Metallo-B-lactamas"/>
</dbReference>
<dbReference type="AlphaFoldDB" id="A0A6L8VIC1"/>
<dbReference type="InterPro" id="IPR041516">
    <property type="entry name" value="LACTB2_WH"/>
</dbReference>
<dbReference type="OrthoDB" id="9788263at2"/>
<dbReference type="EMBL" id="WWNR01000008">
    <property type="protein sequence ID" value="MZQ90178.1"/>
    <property type="molecule type" value="Genomic_DNA"/>
</dbReference>
<dbReference type="Pfam" id="PF00753">
    <property type="entry name" value="Lactamase_B"/>
    <property type="match status" value="1"/>
</dbReference>
<dbReference type="SUPFAM" id="SSF56281">
    <property type="entry name" value="Metallo-hydrolase/oxidoreductase"/>
    <property type="match status" value="1"/>
</dbReference>
<keyword evidence="2" id="KW-0378">Hydrolase</keyword>
<dbReference type="InterPro" id="IPR036866">
    <property type="entry name" value="RibonucZ/Hydroxyglut_hydro"/>
</dbReference>
<proteinExistence type="predicted"/>
<dbReference type="InterPro" id="IPR050662">
    <property type="entry name" value="Sec-metab_biosynth-thioest"/>
</dbReference>
<feature type="domain" description="Metallo-beta-lactamase" evidence="1">
    <location>
        <begin position="32"/>
        <end position="212"/>
    </location>
</feature>
<dbReference type="PANTHER" id="PTHR23131:SF0">
    <property type="entry name" value="ENDORIBONUCLEASE LACTB2"/>
    <property type="match status" value="1"/>
</dbReference>
<gene>
    <name evidence="2" type="ORF">GS660_13870</name>
</gene>
<protein>
    <submittedName>
        <fullName evidence="2">MBL fold metallo-hydrolase</fullName>
    </submittedName>
</protein>
<dbReference type="InterPro" id="IPR036388">
    <property type="entry name" value="WH-like_DNA-bd_sf"/>
</dbReference>
<dbReference type="PANTHER" id="PTHR23131">
    <property type="entry name" value="ENDORIBONUCLEASE LACTB2"/>
    <property type="match status" value="1"/>
</dbReference>
<dbReference type="GO" id="GO:0016787">
    <property type="term" value="F:hydrolase activity"/>
    <property type="evidence" value="ECO:0007669"/>
    <property type="project" value="UniProtKB-KW"/>
</dbReference>
<comment type="caution">
    <text evidence="2">The sequence shown here is derived from an EMBL/GenBank/DDBJ whole genome shotgun (WGS) entry which is preliminary data.</text>
</comment>
<dbReference type="Gene3D" id="3.60.15.10">
    <property type="entry name" value="Ribonuclease Z/Hydroxyacylglutathione hydrolase-like"/>
    <property type="match status" value="1"/>
</dbReference>
<keyword evidence="3" id="KW-1185">Reference proteome</keyword>
<evidence type="ECO:0000313" key="2">
    <source>
        <dbReference type="EMBL" id="MZQ90178.1"/>
    </source>
</evidence>
<organism evidence="2 3">
    <name type="scientific">Frigidibacter albus</name>
    <dbReference type="NCBI Taxonomy" id="1465486"/>
    <lineage>
        <taxon>Bacteria</taxon>
        <taxon>Pseudomonadati</taxon>
        <taxon>Pseudomonadota</taxon>
        <taxon>Alphaproteobacteria</taxon>
        <taxon>Rhodobacterales</taxon>
        <taxon>Paracoccaceae</taxon>
        <taxon>Frigidibacter</taxon>
    </lineage>
</organism>
<evidence type="ECO:0000313" key="3">
    <source>
        <dbReference type="Proteomes" id="UP000477083"/>
    </source>
</evidence>
<dbReference type="Gene3D" id="1.10.10.10">
    <property type="entry name" value="Winged helix-like DNA-binding domain superfamily/Winged helix DNA-binding domain"/>
    <property type="match status" value="1"/>
</dbReference>
<sequence length="299" mass="30472">MADPLIAGQVRQVAPGLRQVLAPNPSPMTLHGTNTWIVGEGRVAVIDPGPALPAHLAAILAALGPGETVSHILVTHAHLDHSPLARPLAEVTGAPVLAYGDALAGRSPVMARLAASGEGGGGEGVDAGFAPDAVLADGAEVVGDGWQMTALHTPGHFGNHLSFVWGERLFTGDQVMGWSSSLISPPDGDVAQYMASLDRLAAAQAQVAHSGHGPDIPDPSARIAELAAHRRQREAEVLAALTGAPADAPTLAARIYTATPPALLGAAARNVLAHLIDLSERGLLAPQGVLSAEAVFERG</sequence>
<accession>A0A6L8VIC1</accession>